<name>A0AA88CSR4_FICCA</name>
<accession>A0AA88CSR4</accession>
<dbReference type="AlphaFoldDB" id="A0AA88CSR4"/>
<dbReference type="Proteomes" id="UP001187192">
    <property type="component" value="Unassembled WGS sequence"/>
</dbReference>
<dbReference type="EMBL" id="BTGU01000004">
    <property type="protein sequence ID" value="GMN33413.1"/>
    <property type="molecule type" value="Genomic_DNA"/>
</dbReference>
<proteinExistence type="predicted"/>
<gene>
    <name evidence="1" type="ORF">TIFTF001_004150</name>
</gene>
<organism evidence="1 2">
    <name type="scientific">Ficus carica</name>
    <name type="common">Common fig</name>
    <dbReference type="NCBI Taxonomy" id="3494"/>
    <lineage>
        <taxon>Eukaryota</taxon>
        <taxon>Viridiplantae</taxon>
        <taxon>Streptophyta</taxon>
        <taxon>Embryophyta</taxon>
        <taxon>Tracheophyta</taxon>
        <taxon>Spermatophyta</taxon>
        <taxon>Magnoliopsida</taxon>
        <taxon>eudicotyledons</taxon>
        <taxon>Gunneridae</taxon>
        <taxon>Pentapetalae</taxon>
        <taxon>rosids</taxon>
        <taxon>fabids</taxon>
        <taxon>Rosales</taxon>
        <taxon>Moraceae</taxon>
        <taxon>Ficeae</taxon>
        <taxon>Ficus</taxon>
    </lineage>
</organism>
<evidence type="ECO:0000313" key="1">
    <source>
        <dbReference type="EMBL" id="GMN33413.1"/>
    </source>
</evidence>
<reference evidence="1" key="1">
    <citation type="submission" date="2023-07" db="EMBL/GenBank/DDBJ databases">
        <title>draft genome sequence of fig (Ficus carica).</title>
        <authorList>
            <person name="Takahashi T."/>
            <person name="Nishimura K."/>
        </authorList>
    </citation>
    <scope>NUCLEOTIDE SEQUENCE</scope>
</reference>
<protein>
    <submittedName>
        <fullName evidence="1">Uncharacterized protein</fullName>
    </submittedName>
</protein>
<comment type="caution">
    <text evidence="1">The sequence shown here is derived from an EMBL/GenBank/DDBJ whole genome shotgun (WGS) entry which is preliminary data.</text>
</comment>
<keyword evidence="2" id="KW-1185">Reference proteome</keyword>
<sequence length="56" mass="5448">MLVGAREGVGSGTTLIGGVLGGAGRGWEALGEVGRSSAASGVAGWRRGKQRCSGGF</sequence>
<evidence type="ECO:0000313" key="2">
    <source>
        <dbReference type="Proteomes" id="UP001187192"/>
    </source>
</evidence>